<accession>A0A9P9WE34</accession>
<evidence type="ECO:0008006" key="3">
    <source>
        <dbReference type="Google" id="ProtNLM"/>
    </source>
</evidence>
<dbReference type="Gene3D" id="3.40.50.150">
    <property type="entry name" value="Vaccinia Virus protein VP39"/>
    <property type="match status" value="1"/>
</dbReference>
<dbReference type="EMBL" id="JAFIMR010000034">
    <property type="protein sequence ID" value="KAI1859402.1"/>
    <property type="molecule type" value="Genomic_DNA"/>
</dbReference>
<keyword evidence="2" id="KW-1185">Reference proteome</keyword>
<dbReference type="Pfam" id="PF13489">
    <property type="entry name" value="Methyltransf_23"/>
    <property type="match status" value="1"/>
</dbReference>
<evidence type="ECO:0000313" key="2">
    <source>
        <dbReference type="Proteomes" id="UP000829685"/>
    </source>
</evidence>
<dbReference type="InterPro" id="IPR029063">
    <property type="entry name" value="SAM-dependent_MTases_sf"/>
</dbReference>
<reference evidence="1" key="1">
    <citation type="submission" date="2021-03" db="EMBL/GenBank/DDBJ databases">
        <title>Revisited historic fungal species revealed as producer of novel bioactive compounds through whole genome sequencing and comparative genomics.</title>
        <authorList>
            <person name="Vignolle G.A."/>
            <person name="Hochenegger N."/>
            <person name="Mach R.L."/>
            <person name="Mach-Aigner A.R."/>
            <person name="Javad Rahimi M."/>
            <person name="Salim K.A."/>
            <person name="Chan C.M."/>
            <person name="Lim L.B.L."/>
            <person name="Cai F."/>
            <person name="Druzhinina I.S."/>
            <person name="U'Ren J.M."/>
            <person name="Derntl C."/>
        </authorList>
    </citation>
    <scope>NUCLEOTIDE SEQUENCE</scope>
    <source>
        <strain evidence="1">TUCIM 5799</strain>
    </source>
</reference>
<dbReference type="AlphaFoldDB" id="A0A9P9WE34"/>
<name>A0A9P9WE34_9PEZI</name>
<protein>
    <recommendedName>
        <fullName evidence="3">Methyltransferase domain-containing protein</fullName>
    </recommendedName>
</protein>
<proteinExistence type="predicted"/>
<dbReference type="CDD" id="cd02440">
    <property type="entry name" value="AdoMet_MTases"/>
    <property type="match status" value="1"/>
</dbReference>
<sequence>MASTEDDYVFTRDFLDSNRCVPRGQRTQVTRDDSWPRDNPDMSAVSTCCTIFLTKTFGYVIHPKITNGGQIGRVADVGTGTSIWLLDARDQLPEQTELDGFDISLAAVPPPEVLPPNVKLQLWDVKKNVPDRLVGAFDVVYLRFFAFVLMNDEIPGVIEKVFQMLKPGGYIQWEEADMETLRFDKARPDTKTNNLEDLFKLLLVQDHRFKPTWAKKLDDLLSNAGFVDIERDTRDAPPHVAFQFHEVGLMIHELIARKTTNSLLSGELKRLLPAAIKETQNGAYGASERFVVIGRKP</sequence>
<evidence type="ECO:0000313" key="1">
    <source>
        <dbReference type="EMBL" id="KAI1859402.1"/>
    </source>
</evidence>
<organism evidence="1 2">
    <name type="scientific">Neoarthrinium moseri</name>
    <dbReference type="NCBI Taxonomy" id="1658444"/>
    <lineage>
        <taxon>Eukaryota</taxon>
        <taxon>Fungi</taxon>
        <taxon>Dikarya</taxon>
        <taxon>Ascomycota</taxon>
        <taxon>Pezizomycotina</taxon>
        <taxon>Sordariomycetes</taxon>
        <taxon>Xylariomycetidae</taxon>
        <taxon>Amphisphaeriales</taxon>
        <taxon>Apiosporaceae</taxon>
        <taxon>Neoarthrinium</taxon>
    </lineage>
</organism>
<dbReference type="SUPFAM" id="SSF53335">
    <property type="entry name" value="S-adenosyl-L-methionine-dependent methyltransferases"/>
    <property type="match status" value="1"/>
</dbReference>
<gene>
    <name evidence="1" type="ORF">JX265_010405</name>
</gene>
<dbReference type="Proteomes" id="UP000829685">
    <property type="component" value="Unassembled WGS sequence"/>
</dbReference>
<comment type="caution">
    <text evidence="1">The sequence shown here is derived from an EMBL/GenBank/DDBJ whole genome shotgun (WGS) entry which is preliminary data.</text>
</comment>